<proteinExistence type="predicted"/>
<dbReference type="GO" id="GO:0004494">
    <property type="term" value="F:methylmalonyl-CoA mutase activity"/>
    <property type="evidence" value="ECO:0007669"/>
    <property type="project" value="UniProtKB-EC"/>
</dbReference>
<dbReference type="EC" id="5.4.99.2" evidence="1"/>
<protein>
    <submittedName>
        <fullName evidence="1">Methylmalonyl-CoA mutase</fullName>
        <ecNumber evidence="1">5.4.99.2</ecNumber>
    </submittedName>
</protein>
<feature type="non-terminal residue" evidence="1">
    <location>
        <position position="1"/>
    </location>
</feature>
<gene>
    <name evidence="1" type="ORF">EZS27_030033</name>
</gene>
<evidence type="ECO:0000313" key="1">
    <source>
        <dbReference type="EMBL" id="KAA6320158.1"/>
    </source>
</evidence>
<sequence>AVFKGFTGYPSPLGKRVGNGEGSDIYRRGIGQDRLACHKQLIFSPYPGVKELVFYSF</sequence>
<comment type="caution">
    <text evidence="1">The sequence shown here is derived from an EMBL/GenBank/DDBJ whole genome shotgun (WGS) entry which is preliminary data.</text>
</comment>
<reference evidence="1" key="1">
    <citation type="submission" date="2019-03" db="EMBL/GenBank/DDBJ databases">
        <title>Single cell metagenomics reveals metabolic interactions within the superorganism composed of flagellate Streblomastix strix and complex community of Bacteroidetes bacteria on its surface.</title>
        <authorList>
            <person name="Treitli S.C."/>
            <person name="Kolisko M."/>
            <person name="Husnik F."/>
            <person name="Keeling P."/>
            <person name="Hampl V."/>
        </authorList>
    </citation>
    <scope>NUCLEOTIDE SEQUENCE</scope>
    <source>
        <strain evidence="1">STM</strain>
    </source>
</reference>
<name>A0A5J4QGV9_9ZZZZ</name>
<dbReference type="EMBL" id="SNRY01003670">
    <property type="protein sequence ID" value="KAA6320158.1"/>
    <property type="molecule type" value="Genomic_DNA"/>
</dbReference>
<keyword evidence="1" id="KW-0413">Isomerase</keyword>
<dbReference type="AlphaFoldDB" id="A0A5J4QGV9"/>
<organism evidence="1">
    <name type="scientific">termite gut metagenome</name>
    <dbReference type="NCBI Taxonomy" id="433724"/>
    <lineage>
        <taxon>unclassified sequences</taxon>
        <taxon>metagenomes</taxon>
        <taxon>organismal metagenomes</taxon>
    </lineage>
</organism>
<accession>A0A5J4QGV9</accession>